<accession>A0ABS7MBV0</accession>
<keyword evidence="1" id="KW-0472">Membrane</keyword>
<proteinExistence type="predicted"/>
<name>A0ABS7MBV0_9SPHN</name>
<gene>
    <name evidence="2" type="ORF">K5P26_04960</name>
</gene>
<dbReference type="InterPro" id="IPR046121">
    <property type="entry name" value="DUF6118"/>
</dbReference>
<keyword evidence="3" id="KW-1185">Reference proteome</keyword>
<evidence type="ECO:0000313" key="2">
    <source>
        <dbReference type="EMBL" id="MBY4636488.1"/>
    </source>
</evidence>
<keyword evidence="1" id="KW-0812">Transmembrane</keyword>
<dbReference type="EMBL" id="JAILXK010000001">
    <property type="protein sequence ID" value="MBY4636488.1"/>
    <property type="molecule type" value="Genomic_DNA"/>
</dbReference>
<feature type="transmembrane region" description="Helical" evidence="1">
    <location>
        <begin position="129"/>
        <end position="152"/>
    </location>
</feature>
<evidence type="ECO:0000256" key="1">
    <source>
        <dbReference type="SAM" id="Phobius"/>
    </source>
</evidence>
<sequence length="154" mass="16796">MTVKRPRSPTPPANDAAAAFDQLRSEVSLLHAAIEGLTAAKEKLPDYSPTLRKIEGRLDLVDQHIESIRDKPAMLLTPEGLATRLADAAIIVRTEDRKAIGDARDALSRELGRVEGMIKQRRSTAEQDWWVTWAATGGFLFGAYFALIGVAVSG</sequence>
<reference evidence="2" key="1">
    <citation type="submission" date="2021-08" db="EMBL/GenBank/DDBJ databases">
        <title>Sphingopyxis panaciterrulae sp. nov., isolated from the surface water of the Yellow Sea.</title>
        <authorList>
            <person name="Gao Z."/>
            <person name="Zhang D."/>
            <person name="Zhang A."/>
        </authorList>
    </citation>
    <scope>NUCLEOTIDE SEQUENCE</scope>
    <source>
        <strain evidence="2">XHP0097</strain>
    </source>
</reference>
<protein>
    <submittedName>
        <fullName evidence="2">DUF6118 family protein</fullName>
    </submittedName>
</protein>
<comment type="caution">
    <text evidence="2">The sequence shown here is derived from an EMBL/GenBank/DDBJ whole genome shotgun (WGS) entry which is preliminary data.</text>
</comment>
<dbReference type="Proteomes" id="UP001166571">
    <property type="component" value="Unassembled WGS sequence"/>
</dbReference>
<dbReference type="RefSeq" id="WP_222135935.1">
    <property type="nucleotide sequence ID" value="NZ_JAILXK010000001.1"/>
</dbReference>
<dbReference type="Pfam" id="PF19613">
    <property type="entry name" value="DUF6118"/>
    <property type="match status" value="1"/>
</dbReference>
<keyword evidence="1" id="KW-1133">Transmembrane helix</keyword>
<evidence type="ECO:0000313" key="3">
    <source>
        <dbReference type="Proteomes" id="UP001166571"/>
    </source>
</evidence>
<organism evidence="2 3">
    <name type="scientific">Sphingopyxis jiangsuensis</name>
    <dbReference type="NCBI Taxonomy" id="2871171"/>
    <lineage>
        <taxon>Bacteria</taxon>
        <taxon>Pseudomonadati</taxon>
        <taxon>Pseudomonadota</taxon>
        <taxon>Alphaproteobacteria</taxon>
        <taxon>Sphingomonadales</taxon>
        <taxon>Sphingomonadaceae</taxon>
        <taxon>Sphingopyxis</taxon>
    </lineage>
</organism>